<proteinExistence type="predicted"/>
<organism evidence="2 3">
    <name type="scientific">Colletotrichum cuscutae</name>
    <dbReference type="NCBI Taxonomy" id="1209917"/>
    <lineage>
        <taxon>Eukaryota</taxon>
        <taxon>Fungi</taxon>
        <taxon>Dikarya</taxon>
        <taxon>Ascomycota</taxon>
        <taxon>Pezizomycotina</taxon>
        <taxon>Sordariomycetes</taxon>
        <taxon>Hypocreomycetidae</taxon>
        <taxon>Glomerellales</taxon>
        <taxon>Glomerellaceae</taxon>
        <taxon>Colletotrichum</taxon>
        <taxon>Colletotrichum acutatum species complex</taxon>
    </lineage>
</organism>
<dbReference type="EMBL" id="MPDP01000001">
    <property type="protein sequence ID" value="KAK1499508.1"/>
    <property type="molecule type" value="Genomic_DNA"/>
</dbReference>
<feature type="compositionally biased region" description="Polar residues" evidence="1">
    <location>
        <begin position="44"/>
        <end position="56"/>
    </location>
</feature>
<dbReference type="Proteomes" id="UP001239213">
    <property type="component" value="Unassembled WGS sequence"/>
</dbReference>
<accession>A0AAI9YDZ7</accession>
<evidence type="ECO:0000313" key="2">
    <source>
        <dbReference type="EMBL" id="KAK1499508.1"/>
    </source>
</evidence>
<protein>
    <submittedName>
        <fullName evidence="2">Uncharacterized protein</fullName>
    </submittedName>
</protein>
<evidence type="ECO:0000256" key="1">
    <source>
        <dbReference type="SAM" id="MobiDB-lite"/>
    </source>
</evidence>
<gene>
    <name evidence="2" type="ORF">CCUS01_00233</name>
</gene>
<dbReference type="AlphaFoldDB" id="A0AAI9YDZ7"/>
<evidence type="ECO:0000313" key="3">
    <source>
        <dbReference type="Proteomes" id="UP001239213"/>
    </source>
</evidence>
<reference evidence="2" key="1">
    <citation type="submission" date="2016-11" db="EMBL/GenBank/DDBJ databases">
        <title>The genome sequence of Colletotrichum cuscutae.</title>
        <authorList>
            <person name="Baroncelli R."/>
        </authorList>
    </citation>
    <scope>NUCLEOTIDE SEQUENCE</scope>
    <source>
        <strain evidence="2">IMI 304802</strain>
    </source>
</reference>
<keyword evidence="3" id="KW-1185">Reference proteome</keyword>
<feature type="region of interest" description="Disordered" evidence="1">
    <location>
        <begin position="42"/>
        <end position="63"/>
    </location>
</feature>
<comment type="caution">
    <text evidence="2">The sequence shown here is derived from an EMBL/GenBank/DDBJ whole genome shotgun (WGS) entry which is preliminary data.</text>
</comment>
<sequence length="137" mass="15277">MKVRSQMVAPSARVRRYRFGDGQKVMRRYLGLLDNAAEPDDIATSAQIRGPPTSTATHEKPPTLSHKTVILRELYVGNPTCAKQLPTPQRCLYTISQYLHTAESFSQCLRLSPVRSHSHRPLGQILSPKQPGETEPG</sequence>
<name>A0AAI9YDZ7_9PEZI</name>